<dbReference type="EMBL" id="LSYS01006034">
    <property type="protein sequence ID" value="OPJ76162.1"/>
    <property type="molecule type" value="Genomic_DNA"/>
</dbReference>
<gene>
    <name evidence="2" type="ORF">AV530_010667</name>
</gene>
<dbReference type="AlphaFoldDB" id="A0A1V4JVD3"/>
<name>A0A1V4JVD3_PATFA</name>
<dbReference type="STRING" id="372326.A0A1V4JVD3"/>
<evidence type="ECO:0000256" key="1">
    <source>
        <dbReference type="SAM" id="MobiDB-lite"/>
    </source>
</evidence>
<dbReference type="InterPro" id="IPR037760">
    <property type="entry name" value="SMKR1"/>
</dbReference>
<evidence type="ECO:0000313" key="3">
    <source>
        <dbReference type="Proteomes" id="UP000190648"/>
    </source>
</evidence>
<reference evidence="2 3" key="1">
    <citation type="submission" date="2016-02" db="EMBL/GenBank/DDBJ databases">
        <title>Band-tailed pigeon sequencing and assembly.</title>
        <authorList>
            <person name="Soares A.E."/>
            <person name="Novak B.J."/>
            <person name="Rice E.S."/>
            <person name="O'Connell B."/>
            <person name="Chang D."/>
            <person name="Weber S."/>
            <person name="Shapiro B."/>
        </authorList>
    </citation>
    <scope>NUCLEOTIDE SEQUENCE [LARGE SCALE GENOMIC DNA]</scope>
    <source>
        <strain evidence="2">BTP2013</strain>
        <tissue evidence="2">Blood</tissue>
    </source>
</reference>
<organism evidence="2 3">
    <name type="scientific">Patagioenas fasciata monilis</name>
    <dbReference type="NCBI Taxonomy" id="372326"/>
    <lineage>
        <taxon>Eukaryota</taxon>
        <taxon>Metazoa</taxon>
        <taxon>Chordata</taxon>
        <taxon>Craniata</taxon>
        <taxon>Vertebrata</taxon>
        <taxon>Euteleostomi</taxon>
        <taxon>Archelosauria</taxon>
        <taxon>Archosauria</taxon>
        <taxon>Dinosauria</taxon>
        <taxon>Saurischia</taxon>
        <taxon>Theropoda</taxon>
        <taxon>Coelurosauria</taxon>
        <taxon>Aves</taxon>
        <taxon>Neognathae</taxon>
        <taxon>Neoaves</taxon>
        <taxon>Columbimorphae</taxon>
        <taxon>Columbiformes</taxon>
        <taxon>Columbidae</taxon>
        <taxon>Patagioenas</taxon>
    </lineage>
</organism>
<dbReference type="PANTHER" id="PTHR37932">
    <property type="entry name" value="SMALL LYSINE-RICH PROTEIN 1"/>
    <property type="match status" value="1"/>
</dbReference>
<dbReference type="Proteomes" id="UP000190648">
    <property type="component" value="Unassembled WGS sequence"/>
</dbReference>
<feature type="region of interest" description="Disordered" evidence="1">
    <location>
        <begin position="1"/>
        <end position="26"/>
    </location>
</feature>
<keyword evidence="3" id="KW-1185">Reference proteome</keyword>
<sequence length="67" mass="7253">MAGKSKPKRGRGRGSKKKGQKGTKGADIFSPAAMLNAHYVCHNAPAFLELRGFPWPGSTKKKGKKKK</sequence>
<feature type="compositionally biased region" description="Basic residues" evidence="1">
    <location>
        <begin position="1"/>
        <end position="21"/>
    </location>
</feature>
<proteinExistence type="predicted"/>
<evidence type="ECO:0000313" key="2">
    <source>
        <dbReference type="EMBL" id="OPJ76162.1"/>
    </source>
</evidence>
<evidence type="ECO:0008006" key="4">
    <source>
        <dbReference type="Google" id="ProtNLM"/>
    </source>
</evidence>
<dbReference type="OrthoDB" id="5989977at2759"/>
<protein>
    <recommendedName>
        <fullName evidence="4">Small lysine-rich protein 1</fullName>
    </recommendedName>
</protein>
<dbReference type="PANTHER" id="PTHR37932:SF1">
    <property type="entry name" value="SMALL LYSINE-RICH PROTEIN 1"/>
    <property type="match status" value="1"/>
</dbReference>
<accession>A0A1V4JVD3</accession>
<comment type="caution">
    <text evidence="2">The sequence shown here is derived from an EMBL/GenBank/DDBJ whole genome shotgun (WGS) entry which is preliminary data.</text>
</comment>